<accession>A0A8S4R6Y3</accession>
<keyword evidence="2 7" id="KW-0121">Carboxypeptidase</keyword>
<evidence type="ECO:0000256" key="4">
    <source>
        <dbReference type="ARBA" id="ARBA00022729"/>
    </source>
</evidence>
<dbReference type="Proteomes" id="UP000838756">
    <property type="component" value="Unassembled WGS sequence"/>
</dbReference>
<dbReference type="EMBL" id="CAKXAJ010024854">
    <property type="protein sequence ID" value="CAH2231787.1"/>
    <property type="molecule type" value="Genomic_DNA"/>
</dbReference>
<keyword evidence="5 7" id="KW-0378">Hydrolase</keyword>
<evidence type="ECO:0000256" key="1">
    <source>
        <dbReference type="ARBA" id="ARBA00009431"/>
    </source>
</evidence>
<dbReference type="PROSITE" id="PS00560">
    <property type="entry name" value="CARBOXYPEPT_SER_HIS"/>
    <property type="match status" value="1"/>
</dbReference>
<dbReference type="OrthoDB" id="443318at2759"/>
<dbReference type="Pfam" id="PF00450">
    <property type="entry name" value="Peptidase_S10"/>
    <property type="match status" value="1"/>
</dbReference>
<keyword evidence="3 7" id="KW-0645">Protease</keyword>
<dbReference type="PANTHER" id="PTHR11802:SF472">
    <property type="entry name" value="SERINE CARBOXYPEPTIDASE CPVL-RELATED"/>
    <property type="match status" value="1"/>
</dbReference>
<keyword evidence="6" id="KW-0325">Glycoprotein</keyword>
<name>A0A8S4R6Y3_9NEOP</name>
<reference evidence="8" key="1">
    <citation type="submission" date="2022-03" db="EMBL/GenBank/DDBJ databases">
        <authorList>
            <person name="Lindestad O."/>
        </authorList>
    </citation>
    <scope>NUCLEOTIDE SEQUENCE</scope>
</reference>
<comment type="similarity">
    <text evidence="1 7">Belongs to the peptidase S10 family.</text>
</comment>
<evidence type="ECO:0000313" key="9">
    <source>
        <dbReference type="Proteomes" id="UP000838756"/>
    </source>
</evidence>
<evidence type="ECO:0000256" key="7">
    <source>
        <dbReference type="RuleBase" id="RU361156"/>
    </source>
</evidence>
<evidence type="ECO:0000313" key="8">
    <source>
        <dbReference type="EMBL" id="CAH2231787.1"/>
    </source>
</evidence>
<proteinExistence type="inferred from homology"/>
<evidence type="ECO:0000256" key="6">
    <source>
        <dbReference type="ARBA" id="ARBA00023180"/>
    </source>
</evidence>
<dbReference type="InterPro" id="IPR001563">
    <property type="entry name" value="Peptidase_S10"/>
</dbReference>
<dbReference type="Gene3D" id="3.40.50.1820">
    <property type="entry name" value="alpha/beta hydrolase"/>
    <property type="match status" value="1"/>
</dbReference>
<feature type="signal peptide" evidence="7">
    <location>
        <begin position="1"/>
        <end position="16"/>
    </location>
</feature>
<protein>
    <recommendedName>
        <fullName evidence="7">Carboxypeptidase</fullName>
        <ecNumber evidence="7">3.4.16.-</ecNumber>
    </recommendedName>
</protein>
<evidence type="ECO:0000256" key="2">
    <source>
        <dbReference type="ARBA" id="ARBA00022645"/>
    </source>
</evidence>
<keyword evidence="4 7" id="KW-0732">Signal</keyword>
<dbReference type="GO" id="GO:0006508">
    <property type="term" value="P:proteolysis"/>
    <property type="evidence" value="ECO:0007669"/>
    <property type="project" value="UniProtKB-KW"/>
</dbReference>
<dbReference type="SUPFAM" id="SSF53474">
    <property type="entry name" value="alpha/beta-Hydrolases"/>
    <property type="match status" value="1"/>
</dbReference>
<gene>
    <name evidence="8" type="primary">jg7199</name>
    <name evidence="8" type="ORF">PAEG_LOCUS10238</name>
</gene>
<dbReference type="PROSITE" id="PS00131">
    <property type="entry name" value="CARBOXYPEPT_SER_SER"/>
    <property type="match status" value="1"/>
</dbReference>
<evidence type="ECO:0000256" key="5">
    <source>
        <dbReference type="ARBA" id="ARBA00022801"/>
    </source>
</evidence>
<keyword evidence="9" id="KW-1185">Reference proteome</keyword>
<sequence length="611" mass="68575">MKTVILLLVLVTISKGKVVLSNNDDLSNDLENITHSNQLLEKTDNVPEESTEKSLVYISNDIIHENPTSSGNSGDKNLTISSANYTEKNLVEITNDIIPKDTANLKIHIELPVYNITLSGNSSDKNLTNESLSNKCGVNLDDDDELYNNIINLDEPVHCDTNERVDNGTALILTPFIEKGQIEEARNACKVNPEVFLGYESYSGFLTVNKTYNSNTFFWYFPVQNKKVNETPWIIWLQGGPGVSSLTGLFDEIGPFRYNTLGTLKENPHTWLKNHSLVFIDNPVGSGYSFTEHPDGFAKDMATYGTHLYEAVSQLLQIFPELRTAPLYVAGESYAGKYVPALGMEIHKHRDLPGSDINLKGLMIGNAFVDPSEIANVTHPYLYFGLLNREQIEIVNPLLTAFQQDIAKNNSIAAKRKWTSLISILMFLTHQKQAYNFLKDEPTFGRYSAHLSSTEVKKALHVGDIKYSFINVTVNSVMASDFLSSSKQLFEELLDHYRVLAYCGQLDQMLPCVSTSDHYRTWQWNGTSEFLEAARYPYIFNSRLAGYHKTGGRLTEVVIRGAGHMVPMDAPAPTQSLIARWTHNQPLSPRFGMPGGSFLQEYVRNHSVSYL</sequence>
<evidence type="ECO:0000256" key="3">
    <source>
        <dbReference type="ARBA" id="ARBA00022670"/>
    </source>
</evidence>
<feature type="chain" id="PRO_5035969079" description="Carboxypeptidase" evidence="7">
    <location>
        <begin position="17"/>
        <end position="611"/>
    </location>
</feature>
<dbReference type="GO" id="GO:0004185">
    <property type="term" value="F:serine-type carboxypeptidase activity"/>
    <property type="evidence" value="ECO:0007669"/>
    <property type="project" value="UniProtKB-UniRule"/>
</dbReference>
<dbReference type="InterPro" id="IPR018202">
    <property type="entry name" value="Ser_caboxypep_ser_AS"/>
</dbReference>
<comment type="caution">
    <text evidence="8">The sequence shown here is derived from an EMBL/GenBank/DDBJ whole genome shotgun (WGS) entry which is preliminary data.</text>
</comment>
<dbReference type="PANTHER" id="PTHR11802">
    <property type="entry name" value="SERINE PROTEASE FAMILY S10 SERINE CARBOXYPEPTIDASE"/>
    <property type="match status" value="1"/>
</dbReference>
<dbReference type="InterPro" id="IPR033124">
    <property type="entry name" value="Ser_caboxypep_his_AS"/>
</dbReference>
<dbReference type="PRINTS" id="PR00724">
    <property type="entry name" value="CRBOXYPTASEC"/>
</dbReference>
<dbReference type="EC" id="3.4.16.-" evidence="7"/>
<organism evidence="8 9">
    <name type="scientific">Pararge aegeria aegeria</name>
    <dbReference type="NCBI Taxonomy" id="348720"/>
    <lineage>
        <taxon>Eukaryota</taxon>
        <taxon>Metazoa</taxon>
        <taxon>Ecdysozoa</taxon>
        <taxon>Arthropoda</taxon>
        <taxon>Hexapoda</taxon>
        <taxon>Insecta</taxon>
        <taxon>Pterygota</taxon>
        <taxon>Neoptera</taxon>
        <taxon>Endopterygota</taxon>
        <taxon>Lepidoptera</taxon>
        <taxon>Glossata</taxon>
        <taxon>Ditrysia</taxon>
        <taxon>Papilionoidea</taxon>
        <taxon>Nymphalidae</taxon>
        <taxon>Satyrinae</taxon>
        <taxon>Satyrini</taxon>
        <taxon>Parargina</taxon>
        <taxon>Pararge</taxon>
    </lineage>
</organism>
<dbReference type="InterPro" id="IPR029058">
    <property type="entry name" value="AB_hydrolase_fold"/>
</dbReference>
<dbReference type="AlphaFoldDB" id="A0A8S4R6Y3"/>